<keyword evidence="1" id="KW-1133">Transmembrane helix</keyword>
<protein>
    <submittedName>
        <fullName evidence="2">Uncharacterized protein</fullName>
    </submittedName>
</protein>
<dbReference type="AlphaFoldDB" id="A0A8D8MBG6"/>
<reference evidence="2" key="1">
    <citation type="submission" date="2021-05" db="EMBL/GenBank/DDBJ databases">
        <authorList>
            <person name="Alioto T."/>
            <person name="Alioto T."/>
            <person name="Gomez Garrido J."/>
        </authorList>
    </citation>
    <scope>NUCLEOTIDE SEQUENCE</scope>
</reference>
<accession>A0A8D8MBG6</accession>
<keyword evidence="1" id="KW-0812">Transmembrane</keyword>
<name>A0A8D8MBG6_9HEMI</name>
<evidence type="ECO:0000256" key="1">
    <source>
        <dbReference type="SAM" id="Phobius"/>
    </source>
</evidence>
<keyword evidence="1" id="KW-0472">Membrane</keyword>
<feature type="transmembrane region" description="Helical" evidence="1">
    <location>
        <begin position="76"/>
        <end position="99"/>
    </location>
</feature>
<sequence>MHCWTKRQQCRFFFKFHHFANLELFFSIFPFHRNRVDLHDKTERSKLAKWCNFPNTHIFSEIRWQPWNFETFRQPFRIFVLMIACCLACAIPFCCSWVLRVCLFFLHIPTVYFHFHC</sequence>
<proteinExistence type="predicted"/>
<evidence type="ECO:0000313" key="2">
    <source>
        <dbReference type="EMBL" id="CAG6621077.1"/>
    </source>
</evidence>
<dbReference type="EMBL" id="HBUF01049212">
    <property type="protein sequence ID" value="CAG6621077.1"/>
    <property type="molecule type" value="Transcribed_RNA"/>
</dbReference>
<organism evidence="2">
    <name type="scientific">Cacopsylla melanoneura</name>
    <dbReference type="NCBI Taxonomy" id="428564"/>
    <lineage>
        <taxon>Eukaryota</taxon>
        <taxon>Metazoa</taxon>
        <taxon>Ecdysozoa</taxon>
        <taxon>Arthropoda</taxon>
        <taxon>Hexapoda</taxon>
        <taxon>Insecta</taxon>
        <taxon>Pterygota</taxon>
        <taxon>Neoptera</taxon>
        <taxon>Paraneoptera</taxon>
        <taxon>Hemiptera</taxon>
        <taxon>Sternorrhyncha</taxon>
        <taxon>Psylloidea</taxon>
        <taxon>Psyllidae</taxon>
        <taxon>Psyllinae</taxon>
        <taxon>Cacopsylla</taxon>
    </lineage>
</organism>